<name>A0A3B3R6A3_9TELE</name>
<dbReference type="Proteomes" id="UP000261540">
    <property type="component" value="Unplaced"/>
</dbReference>
<dbReference type="AlphaFoldDB" id="A0A3B3R6A3"/>
<proteinExistence type="predicted"/>
<evidence type="ECO:0000313" key="1">
    <source>
        <dbReference type="Ensembl" id="ENSPKIP00000013450.1"/>
    </source>
</evidence>
<evidence type="ECO:0000313" key="2">
    <source>
        <dbReference type="Proteomes" id="UP000261540"/>
    </source>
</evidence>
<dbReference type="GeneTree" id="ENSGT01120000273609"/>
<dbReference type="STRING" id="1676925.ENSPKIP00000013450"/>
<reference evidence="1" key="1">
    <citation type="submission" date="2025-08" db="UniProtKB">
        <authorList>
            <consortium name="Ensembl"/>
        </authorList>
    </citation>
    <scope>IDENTIFICATION</scope>
</reference>
<protein>
    <submittedName>
        <fullName evidence="1">Uncharacterized protein</fullName>
    </submittedName>
</protein>
<dbReference type="Ensembl" id="ENSPKIT00000037874.1">
    <property type="protein sequence ID" value="ENSPKIP00000013450.1"/>
    <property type="gene ID" value="ENSPKIG00000000885.1"/>
</dbReference>
<accession>A0A3B3R6A3</accession>
<dbReference type="GO" id="GO:0005737">
    <property type="term" value="C:cytoplasm"/>
    <property type="evidence" value="ECO:0007669"/>
    <property type="project" value="TreeGrafter"/>
</dbReference>
<organism evidence="1 2">
    <name type="scientific">Paramormyrops kingsleyae</name>
    <dbReference type="NCBI Taxonomy" id="1676925"/>
    <lineage>
        <taxon>Eukaryota</taxon>
        <taxon>Metazoa</taxon>
        <taxon>Chordata</taxon>
        <taxon>Craniata</taxon>
        <taxon>Vertebrata</taxon>
        <taxon>Euteleostomi</taxon>
        <taxon>Actinopterygii</taxon>
        <taxon>Neopterygii</taxon>
        <taxon>Teleostei</taxon>
        <taxon>Osteoglossocephala</taxon>
        <taxon>Osteoglossomorpha</taxon>
        <taxon>Osteoglossiformes</taxon>
        <taxon>Mormyridae</taxon>
        <taxon>Paramormyrops</taxon>
    </lineage>
</organism>
<keyword evidence="2" id="KW-1185">Reference proteome</keyword>
<sequence length="124" mass="14158">MVSECWAAVEDCIWAVPDLGNSTWGGTRFWQGGTEGANLHGFRPSINGMLGPGVCVSQSFQKAQTYPKNLPFYEQKAVLKLRIRAGKVKKINWQGHPLQKTWHDHGYDTAWVPYNREIQHQYLQ</sequence>
<reference evidence="1" key="2">
    <citation type="submission" date="2025-09" db="UniProtKB">
        <authorList>
            <consortium name="Ensembl"/>
        </authorList>
    </citation>
    <scope>IDENTIFICATION</scope>
</reference>
<dbReference type="PANTHER" id="PTHR36542:SF2">
    <property type="entry name" value="GIG2-LIKE PROTEIN DRED-RELATED"/>
    <property type="match status" value="1"/>
</dbReference>
<dbReference type="SUPFAM" id="SSF56399">
    <property type="entry name" value="ADP-ribosylation"/>
    <property type="match status" value="1"/>
</dbReference>
<dbReference type="PANTHER" id="PTHR36542">
    <property type="entry name" value="GIG2-LIKE PROTEIN DRED-RELATED"/>
    <property type="match status" value="1"/>
</dbReference>
<dbReference type="Gene3D" id="3.90.175.10">
    <property type="entry name" value="Diphtheria Toxin, domain 1"/>
    <property type="match status" value="1"/>
</dbReference>